<dbReference type="RefSeq" id="WP_301243104.1">
    <property type="nucleotide sequence ID" value="NZ_JAROCC010000005.1"/>
</dbReference>
<evidence type="ECO:0000313" key="3">
    <source>
        <dbReference type="Proteomes" id="UP001175097"/>
    </source>
</evidence>
<gene>
    <name evidence="2" type="ORF">P5G49_08735</name>
</gene>
<organism evidence="2 3">
    <name type="scientific">Sporosarcina highlanderae</name>
    <dbReference type="NCBI Taxonomy" id="3035916"/>
    <lineage>
        <taxon>Bacteria</taxon>
        <taxon>Bacillati</taxon>
        <taxon>Bacillota</taxon>
        <taxon>Bacilli</taxon>
        <taxon>Bacillales</taxon>
        <taxon>Caryophanaceae</taxon>
        <taxon>Sporosarcina</taxon>
    </lineage>
</organism>
<reference evidence="2" key="1">
    <citation type="submission" date="2023-03" db="EMBL/GenBank/DDBJ databases">
        <title>MT1 and MT2 Draft Genomes of Novel Species.</title>
        <authorList>
            <person name="Venkateswaran K."/>
        </authorList>
    </citation>
    <scope>NUCLEOTIDE SEQUENCE</scope>
    <source>
        <strain evidence="2">F6_3S_P_2</strain>
    </source>
</reference>
<feature type="transmembrane region" description="Helical" evidence="1">
    <location>
        <begin position="7"/>
        <end position="23"/>
    </location>
</feature>
<dbReference type="Proteomes" id="UP001175097">
    <property type="component" value="Unassembled WGS sequence"/>
</dbReference>
<evidence type="ECO:0000313" key="2">
    <source>
        <dbReference type="EMBL" id="MDN4607573.1"/>
    </source>
</evidence>
<dbReference type="EMBL" id="JAROCC010000005">
    <property type="protein sequence ID" value="MDN4607573.1"/>
    <property type="molecule type" value="Genomic_DNA"/>
</dbReference>
<keyword evidence="1" id="KW-0812">Transmembrane</keyword>
<evidence type="ECO:0008006" key="4">
    <source>
        <dbReference type="Google" id="ProtNLM"/>
    </source>
</evidence>
<sequence length="471" mass="53653">MKIVLRTVILLLIINFSLIYMHYSQMADANGKTEEEMTYLEEIEVINRTDELVVRHHFLNLNTNRHEIVWPDESEDVGCLKEADSSCSRINESVTAILEGEQDRQSITYKIPKSDPMAMNRIWRKPFVTLKNQTPETTILHITDETGIDGMWISGLNFVGNKKTETIDYSLYKGNGQVTNLYWQQKSLPFAYRGSNLSVLGESINEKVATQLNDSLLELNADHIVVAVDPNGESFQLDRILLTQHDLPGIVSPVLDIGVRSLYFFPEGEQITADLIVSILIDEPIGNSRSMEAFGMLRKSLTKGQLEALKTNLINLRGSNMDAAALDNLVGEVSGLRTSFVQKNRESSYPLLFEEKRIIYINDKAQEGLRVIVLNNRTLYPASEVLSQSGYTLSANDKSIYIENGTEKIRFSLRDPFYVLNEKRYTLRDSLFELIDNEYYFEEDALRRLFHLSVQKNHEAIYITTLTEGGI</sequence>
<comment type="caution">
    <text evidence="2">The sequence shown here is derived from an EMBL/GenBank/DDBJ whole genome shotgun (WGS) entry which is preliminary data.</text>
</comment>
<evidence type="ECO:0000256" key="1">
    <source>
        <dbReference type="SAM" id="Phobius"/>
    </source>
</evidence>
<keyword evidence="1" id="KW-0472">Membrane</keyword>
<keyword evidence="3" id="KW-1185">Reference proteome</keyword>
<accession>A0ABT8JRZ7</accession>
<protein>
    <recommendedName>
        <fullName evidence="4">Copper amine oxidase-like N-terminal domain-containing protein</fullName>
    </recommendedName>
</protein>
<name>A0ABT8JRZ7_9BACL</name>
<keyword evidence="1" id="KW-1133">Transmembrane helix</keyword>
<proteinExistence type="predicted"/>